<keyword evidence="3" id="KW-1185">Reference proteome</keyword>
<comment type="caution">
    <text evidence="2">The sequence shown here is derived from an EMBL/GenBank/DDBJ whole genome shotgun (WGS) entry which is preliminary data.</text>
</comment>
<protein>
    <recommendedName>
        <fullName evidence="4">7TM GPCR serpentine receptor class x (Srx) domain-containing protein</fullName>
    </recommendedName>
</protein>
<evidence type="ECO:0000313" key="2">
    <source>
        <dbReference type="EMBL" id="PAV57646.1"/>
    </source>
</evidence>
<evidence type="ECO:0000313" key="3">
    <source>
        <dbReference type="Proteomes" id="UP000218231"/>
    </source>
</evidence>
<keyword evidence="1" id="KW-1133">Transmembrane helix</keyword>
<feature type="transmembrane region" description="Helical" evidence="1">
    <location>
        <begin position="129"/>
        <end position="158"/>
    </location>
</feature>
<organism evidence="2 3">
    <name type="scientific">Diploscapter pachys</name>
    <dbReference type="NCBI Taxonomy" id="2018661"/>
    <lineage>
        <taxon>Eukaryota</taxon>
        <taxon>Metazoa</taxon>
        <taxon>Ecdysozoa</taxon>
        <taxon>Nematoda</taxon>
        <taxon>Chromadorea</taxon>
        <taxon>Rhabditida</taxon>
        <taxon>Rhabditina</taxon>
        <taxon>Rhabditomorpha</taxon>
        <taxon>Rhabditoidea</taxon>
        <taxon>Rhabditidae</taxon>
        <taxon>Diploscapter</taxon>
    </lineage>
</organism>
<proteinExistence type="predicted"/>
<dbReference type="GO" id="GO:0005886">
    <property type="term" value="C:plasma membrane"/>
    <property type="evidence" value="ECO:0007669"/>
    <property type="project" value="TreeGrafter"/>
</dbReference>
<dbReference type="Gene3D" id="1.20.1070.10">
    <property type="entry name" value="Rhodopsin 7-helix transmembrane proteins"/>
    <property type="match status" value="1"/>
</dbReference>
<dbReference type="SUPFAM" id="SSF81321">
    <property type="entry name" value="Family A G protein-coupled receptor-like"/>
    <property type="match status" value="1"/>
</dbReference>
<reference evidence="2 3" key="1">
    <citation type="journal article" date="2017" name="Curr. Biol.">
        <title>Genome architecture and evolution of a unichromosomal asexual nematode.</title>
        <authorList>
            <person name="Fradin H."/>
            <person name="Zegar C."/>
            <person name="Gutwein M."/>
            <person name="Lucas J."/>
            <person name="Kovtun M."/>
            <person name="Corcoran D."/>
            <person name="Baugh L.R."/>
            <person name="Kiontke K."/>
            <person name="Gunsalus K."/>
            <person name="Fitch D.H."/>
            <person name="Piano F."/>
        </authorList>
    </citation>
    <scope>NUCLEOTIDE SEQUENCE [LARGE SCALE GENOMIC DNA]</scope>
    <source>
        <strain evidence="2">PF1309</strain>
    </source>
</reference>
<dbReference type="Pfam" id="PF10326">
    <property type="entry name" value="7TM_GPCR_Str"/>
    <property type="match status" value="1"/>
</dbReference>
<keyword evidence="1" id="KW-0812">Transmembrane</keyword>
<dbReference type="EMBL" id="LIAE01010630">
    <property type="protein sequence ID" value="PAV57646.1"/>
    <property type="molecule type" value="Genomic_DNA"/>
</dbReference>
<dbReference type="InterPro" id="IPR019428">
    <property type="entry name" value="7TM_GPCR_serpentine_rcpt_Str"/>
</dbReference>
<feature type="transmembrane region" description="Helical" evidence="1">
    <location>
        <begin position="164"/>
        <end position="187"/>
    </location>
</feature>
<sequence>MNHLLYLFTYPYGLIWFGMFIGFAVDWMGTVYLWAGADQESNDYLRESFLDHYNDTIDNIPWVGMLYYTDHPDGSYSLRWKAFLSAMNLVSINCGSLCAMLYFGYSIVKVLKDPNFGMSKKSKKMQVQLFKVLAIQTIIPCCCNYTPVGMLFICPLLGIDLGEYTNGIALLVSLYPFLDPIVVLCLVSDYRHAIMKRLCRRRRRLSTSTNPNCISHACDTAFSTTRRQPINTIQQNAYMSSTVKIQSGI</sequence>
<gene>
    <name evidence="2" type="ORF">WR25_23288</name>
</gene>
<accession>A0A2A2J7B0</accession>
<feature type="transmembrane region" description="Helical" evidence="1">
    <location>
        <begin position="82"/>
        <end position="108"/>
    </location>
</feature>
<dbReference type="STRING" id="2018661.A0A2A2J7B0"/>
<name>A0A2A2J7B0_9BILA</name>
<evidence type="ECO:0000256" key="1">
    <source>
        <dbReference type="SAM" id="Phobius"/>
    </source>
</evidence>
<dbReference type="Proteomes" id="UP000218231">
    <property type="component" value="Unassembled WGS sequence"/>
</dbReference>
<dbReference type="PANTHER" id="PTHR22943:SF248">
    <property type="entry name" value="SEVEN TM RECEPTOR"/>
    <property type="match status" value="1"/>
</dbReference>
<dbReference type="GO" id="GO:0042048">
    <property type="term" value="P:olfactory behavior"/>
    <property type="evidence" value="ECO:0007669"/>
    <property type="project" value="TreeGrafter"/>
</dbReference>
<dbReference type="AlphaFoldDB" id="A0A2A2J7B0"/>
<keyword evidence="1" id="KW-0472">Membrane</keyword>
<evidence type="ECO:0008006" key="4">
    <source>
        <dbReference type="Google" id="ProtNLM"/>
    </source>
</evidence>
<dbReference type="PANTHER" id="PTHR22943">
    <property type="entry name" value="7-TRANSMEMBRANE DOMAIN RECEPTOR C.ELEGANS"/>
    <property type="match status" value="1"/>
</dbReference>
<dbReference type="GO" id="GO:0038022">
    <property type="term" value="F:G protein-coupled olfactory receptor activity"/>
    <property type="evidence" value="ECO:0007669"/>
    <property type="project" value="TreeGrafter"/>
</dbReference>
<dbReference type="OrthoDB" id="5812563at2759"/>
<feature type="transmembrane region" description="Helical" evidence="1">
    <location>
        <begin position="12"/>
        <end position="35"/>
    </location>
</feature>